<proteinExistence type="predicted"/>
<evidence type="ECO:0008006" key="3">
    <source>
        <dbReference type="Google" id="ProtNLM"/>
    </source>
</evidence>
<name>A0A0R1ZXM2_9LACO</name>
<evidence type="ECO:0000313" key="2">
    <source>
        <dbReference type="Proteomes" id="UP000051679"/>
    </source>
</evidence>
<dbReference type="Proteomes" id="UP000051679">
    <property type="component" value="Unassembled WGS sequence"/>
</dbReference>
<keyword evidence="2" id="KW-1185">Reference proteome</keyword>
<dbReference type="EMBL" id="AYYO01000011">
    <property type="protein sequence ID" value="KRM55843.1"/>
    <property type="molecule type" value="Genomic_DNA"/>
</dbReference>
<organism evidence="1 2">
    <name type="scientific">Lacticaseibacillus sharpeae JCM 1186 = DSM 20505</name>
    <dbReference type="NCBI Taxonomy" id="1291052"/>
    <lineage>
        <taxon>Bacteria</taxon>
        <taxon>Bacillati</taxon>
        <taxon>Bacillota</taxon>
        <taxon>Bacilli</taxon>
        <taxon>Lactobacillales</taxon>
        <taxon>Lactobacillaceae</taxon>
        <taxon>Lacticaseibacillus</taxon>
    </lineage>
</organism>
<protein>
    <recommendedName>
        <fullName evidence="3">PemK-like protein</fullName>
    </recommendedName>
</protein>
<sequence length="79" mass="9226">MVLFPITTKYKNKSPQIKRQYVKIDHWQKCGLKRESWVDTGNPVQITFSQLNELHSARIGALVPSDLHKIIMHLYHANI</sequence>
<accession>A0A0R1ZXM2</accession>
<comment type="caution">
    <text evidence="1">The sequence shown here is derived from an EMBL/GenBank/DDBJ whole genome shotgun (WGS) entry which is preliminary data.</text>
</comment>
<reference evidence="1 2" key="1">
    <citation type="journal article" date="2015" name="Genome Announc.">
        <title>Expanding the biotechnology potential of lactobacilli through comparative genomics of 213 strains and associated genera.</title>
        <authorList>
            <person name="Sun Z."/>
            <person name="Harris H.M."/>
            <person name="McCann A."/>
            <person name="Guo C."/>
            <person name="Argimon S."/>
            <person name="Zhang W."/>
            <person name="Yang X."/>
            <person name="Jeffery I.B."/>
            <person name="Cooney J.C."/>
            <person name="Kagawa T.F."/>
            <person name="Liu W."/>
            <person name="Song Y."/>
            <person name="Salvetti E."/>
            <person name="Wrobel A."/>
            <person name="Rasinkangas P."/>
            <person name="Parkhill J."/>
            <person name="Rea M.C."/>
            <person name="O'Sullivan O."/>
            <person name="Ritari J."/>
            <person name="Douillard F.P."/>
            <person name="Paul Ross R."/>
            <person name="Yang R."/>
            <person name="Briner A.E."/>
            <person name="Felis G.E."/>
            <person name="de Vos W.M."/>
            <person name="Barrangou R."/>
            <person name="Klaenhammer T.R."/>
            <person name="Caufield P.W."/>
            <person name="Cui Y."/>
            <person name="Zhang H."/>
            <person name="O'Toole P.W."/>
        </authorList>
    </citation>
    <scope>NUCLEOTIDE SEQUENCE [LARGE SCALE GENOMIC DNA]</scope>
    <source>
        <strain evidence="1 2">DSM 20505</strain>
    </source>
</reference>
<gene>
    <name evidence="1" type="ORF">FC18_GL000893</name>
</gene>
<evidence type="ECO:0000313" key="1">
    <source>
        <dbReference type="EMBL" id="KRM55843.1"/>
    </source>
</evidence>
<dbReference type="AlphaFoldDB" id="A0A0R1ZXM2"/>
<dbReference type="PATRIC" id="fig|1291052.5.peg.909"/>